<dbReference type="CDD" id="cd01335">
    <property type="entry name" value="Radical_SAM"/>
    <property type="match status" value="1"/>
</dbReference>
<keyword evidence="2" id="KW-0349">Heme</keyword>
<feature type="domain" description="Radical SAM core" evidence="3">
    <location>
        <begin position="1"/>
        <end position="230"/>
    </location>
</feature>
<dbReference type="InterPro" id="IPR007197">
    <property type="entry name" value="rSAM"/>
</dbReference>
<comment type="caution">
    <text evidence="4">The sequence shown here is derived from an EMBL/GenBank/DDBJ whole genome shotgun (WGS) entry which is preliminary data.</text>
</comment>
<keyword evidence="2" id="KW-0004">4Fe-4S</keyword>
<dbReference type="InterPro" id="IPR058240">
    <property type="entry name" value="rSAM_sf"/>
</dbReference>
<evidence type="ECO:0000256" key="1">
    <source>
        <dbReference type="ARBA" id="ARBA00006100"/>
    </source>
</evidence>
<organism evidence="4 5">
    <name type="scientific">Pedobacter jamesrossensis</name>
    <dbReference type="NCBI Taxonomy" id="1908238"/>
    <lineage>
        <taxon>Bacteria</taxon>
        <taxon>Pseudomonadati</taxon>
        <taxon>Bacteroidota</taxon>
        <taxon>Sphingobacteriia</taxon>
        <taxon>Sphingobacteriales</taxon>
        <taxon>Sphingobacteriaceae</taxon>
        <taxon>Pedobacter</taxon>
    </lineage>
</organism>
<comment type="function">
    <text evidence="2">Probably acts as a heme chaperone, transferring heme to an unknown acceptor. Binds one molecule of heme per monomer, possibly covalently. Binds 1 [4Fe-4S] cluster. The cluster is coordinated with 3 cysteines and an exchangeable S-adenosyl-L-methionine.</text>
</comment>
<evidence type="ECO:0000256" key="2">
    <source>
        <dbReference type="RuleBase" id="RU364116"/>
    </source>
</evidence>
<sequence>MSGIYIHIPFCKKACHYCDFHFSTSLKYADEMVESICKEIKMKKDRINGQVGSIYFGGGTPSILSQAALQKIFDAINHTFSVDANAEITIETNPDDLTAQKLKELKQLPVNRFSVGIQSFFNEDLIWMNRAHNATEAEDCIRRSQDAGFENLTLDLIYGYPLLTDAKWLNNIQKAVELHVPHISAYALTVEPRTALAHAIKAKKQVPVSDNQSAAQFVILMEQLQKAGFEHYEISNFAKPGCYAIHNTNYWKGVDYIGIGPSAHGFDGQNRYMNPANNAQYIETLAGNKLPEVIEELSLNNRFNEYIMTSLRTMWGVDLAKINSDFGKDYHEETMHNLRSFEDKDWLIINENNVKLSKEGKLFADHIASELFIIND</sequence>
<dbReference type="Pfam" id="PF04055">
    <property type="entry name" value="Radical_SAM"/>
    <property type="match status" value="1"/>
</dbReference>
<accession>A0ABV8NLU7</accession>
<dbReference type="InterPro" id="IPR006638">
    <property type="entry name" value="Elp3/MiaA/NifB-like_rSAM"/>
</dbReference>
<keyword evidence="5" id="KW-1185">Reference proteome</keyword>
<dbReference type="InterPro" id="IPR034505">
    <property type="entry name" value="Coproporphyrinogen-III_oxidase"/>
</dbReference>
<name>A0ABV8NLU7_9SPHI</name>
<keyword evidence="2" id="KW-0963">Cytoplasm</keyword>
<dbReference type="SFLD" id="SFLDG01065">
    <property type="entry name" value="anaerobic_coproporphyrinogen-I"/>
    <property type="match status" value="1"/>
</dbReference>
<keyword evidence="2" id="KW-0411">Iron-sulfur</keyword>
<dbReference type="PANTHER" id="PTHR13932">
    <property type="entry name" value="COPROPORPHYRINIGEN III OXIDASE"/>
    <property type="match status" value="1"/>
</dbReference>
<dbReference type="Proteomes" id="UP001595792">
    <property type="component" value="Unassembled WGS sequence"/>
</dbReference>
<dbReference type="SUPFAM" id="SSF102114">
    <property type="entry name" value="Radical SAM enzymes"/>
    <property type="match status" value="1"/>
</dbReference>
<evidence type="ECO:0000313" key="4">
    <source>
        <dbReference type="EMBL" id="MFC4197801.1"/>
    </source>
</evidence>
<dbReference type="EMBL" id="JBHSBY010000127">
    <property type="protein sequence ID" value="MFC4197801.1"/>
    <property type="molecule type" value="Genomic_DNA"/>
</dbReference>
<dbReference type="Pfam" id="PF06969">
    <property type="entry name" value="HemN_C"/>
    <property type="match status" value="1"/>
</dbReference>
<keyword evidence="2" id="KW-0143">Chaperone</keyword>
<evidence type="ECO:0000259" key="3">
    <source>
        <dbReference type="PROSITE" id="PS51918"/>
    </source>
</evidence>
<dbReference type="InterPro" id="IPR023404">
    <property type="entry name" value="rSAM_horseshoe"/>
</dbReference>
<comment type="subcellular location">
    <subcellularLocation>
        <location evidence="2">Cytoplasm</location>
    </subcellularLocation>
</comment>
<comment type="similarity">
    <text evidence="1">Belongs to the anaerobic coproporphyrinogen-III oxidase family. HemW subfamily.</text>
</comment>
<reference evidence="5" key="1">
    <citation type="journal article" date="2019" name="Int. J. Syst. Evol. Microbiol.">
        <title>The Global Catalogue of Microorganisms (GCM) 10K type strain sequencing project: providing services to taxonomists for standard genome sequencing and annotation.</title>
        <authorList>
            <consortium name="The Broad Institute Genomics Platform"/>
            <consortium name="The Broad Institute Genome Sequencing Center for Infectious Disease"/>
            <person name="Wu L."/>
            <person name="Ma J."/>
        </authorList>
    </citation>
    <scope>NUCLEOTIDE SEQUENCE [LARGE SCALE GENOMIC DNA]</scope>
    <source>
        <strain evidence="5">CCM 8689</strain>
    </source>
</reference>
<keyword evidence="2" id="KW-0949">S-adenosyl-L-methionine</keyword>
<dbReference type="SFLD" id="SFLDF00562">
    <property type="entry name" value="HemN-like__clustered_with_heat"/>
    <property type="match status" value="1"/>
</dbReference>
<protein>
    <recommendedName>
        <fullName evidence="2">Heme chaperone HemW</fullName>
    </recommendedName>
</protein>
<dbReference type="SFLD" id="SFLDF00288">
    <property type="entry name" value="HemN-like__clustered_with_nucl"/>
    <property type="match status" value="1"/>
</dbReference>
<dbReference type="SMART" id="SM00729">
    <property type="entry name" value="Elp3"/>
    <property type="match status" value="1"/>
</dbReference>
<dbReference type="PANTHER" id="PTHR13932:SF5">
    <property type="entry name" value="RADICAL S-ADENOSYL METHIONINE DOMAIN-CONTAINING PROTEIN 1, MITOCHONDRIAL"/>
    <property type="match status" value="1"/>
</dbReference>
<dbReference type="RefSeq" id="WP_378961441.1">
    <property type="nucleotide sequence ID" value="NZ_JBHRXC010000016.1"/>
</dbReference>
<dbReference type="PROSITE" id="PS51918">
    <property type="entry name" value="RADICAL_SAM"/>
    <property type="match status" value="1"/>
</dbReference>
<keyword evidence="2" id="KW-0479">Metal-binding</keyword>
<dbReference type="InterPro" id="IPR004559">
    <property type="entry name" value="HemW-like"/>
</dbReference>
<keyword evidence="2" id="KW-0408">Iron</keyword>
<dbReference type="SFLD" id="SFLDS00029">
    <property type="entry name" value="Radical_SAM"/>
    <property type="match status" value="1"/>
</dbReference>
<dbReference type="InterPro" id="IPR010723">
    <property type="entry name" value="HemN_C"/>
</dbReference>
<gene>
    <name evidence="4" type="primary">hemW</name>
    <name evidence="4" type="ORF">ACFOUY_13935</name>
</gene>
<dbReference type="Gene3D" id="3.80.30.20">
    <property type="entry name" value="tm_1862 like domain"/>
    <property type="match status" value="1"/>
</dbReference>
<proteinExistence type="inferred from homology"/>
<dbReference type="NCBIfam" id="TIGR00539">
    <property type="entry name" value="hemN_rel"/>
    <property type="match status" value="1"/>
</dbReference>
<evidence type="ECO:0000313" key="5">
    <source>
        <dbReference type="Proteomes" id="UP001595792"/>
    </source>
</evidence>